<feature type="compositionally biased region" description="Polar residues" evidence="1">
    <location>
        <begin position="76"/>
        <end position="104"/>
    </location>
</feature>
<feature type="region of interest" description="Disordered" evidence="1">
    <location>
        <begin position="1"/>
        <end position="31"/>
    </location>
</feature>
<feature type="region of interest" description="Disordered" evidence="1">
    <location>
        <begin position="76"/>
        <end position="126"/>
    </location>
</feature>
<gene>
    <name evidence="2" type="ORF">LWI28_026622</name>
</gene>
<dbReference type="AlphaFoldDB" id="A0AAD5ISG4"/>
<organism evidence="2 3">
    <name type="scientific">Acer negundo</name>
    <name type="common">Box elder</name>
    <dbReference type="NCBI Taxonomy" id="4023"/>
    <lineage>
        <taxon>Eukaryota</taxon>
        <taxon>Viridiplantae</taxon>
        <taxon>Streptophyta</taxon>
        <taxon>Embryophyta</taxon>
        <taxon>Tracheophyta</taxon>
        <taxon>Spermatophyta</taxon>
        <taxon>Magnoliopsida</taxon>
        <taxon>eudicotyledons</taxon>
        <taxon>Gunneridae</taxon>
        <taxon>Pentapetalae</taxon>
        <taxon>rosids</taxon>
        <taxon>malvids</taxon>
        <taxon>Sapindales</taxon>
        <taxon>Sapindaceae</taxon>
        <taxon>Hippocastanoideae</taxon>
        <taxon>Acereae</taxon>
        <taxon>Acer</taxon>
    </lineage>
</organism>
<dbReference type="Proteomes" id="UP001064489">
    <property type="component" value="Chromosome 8"/>
</dbReference>
<dbReference type="EMBL" id="JAJSOW010000103">
    <property type="protein sequence ID" value="KAI9175051.1"/>
    <property type="molecule type" value="Genomic_DNA"/>
</dbReference>
<accession>A0AAD5ISG4</accession>
<feature type="compositionally biased region" description="Basic and acidic residues" evidence="1">
    <location>
        <begin position="106"/>
        <end position="122"/>
    </location>
</feature>
<evidence type="ECO:0000313" key="2">
    <source>
        <dbReference type="EMBL" id="KAI9175051.1"/>
    </source>
</evidence>
<comment type="caution">
    <text evidence="2">The sequence shown here is derived from an EMBL/GenBank/DDBJ whole genome shotgun (WGS) entry which is preliminary data.</text>
</comment>
<feature type="compositionally biased region" description="Polar residues" evidence="1">
    <location>
        <begin position="13"/>
        <end position="26"/>
    </location>
</feature>
<name>A0AAD5ISG4_ACENE</name>
<keyword evidence="3" id="KW-1185">Reference proteome</keyword>
<reference evidence="2" key="1">
    <citation type="journal article" date="2022" name="Plant J.">
        <title>Strategies of tolerance reflected in two North American maple genomes.</title>
        <authorList>
            <person name="McEvoy S.L."/>
            <person name="Sezen U.U."/>
            <person name="Trouern-Trend A."/>
            <person name="McMahon S.M."/>
            <person name="Schaberg P.G."/>
            <person name="Yang J."/>
            <person name="Wegrzyn J.L."/>
            <person name="Swenson N.G."/>
        </authorList>
    </citation>
    <scope>NUCLEOTIDE SEQUENCE</scope>
    <source>
        <strain evidence="2">91603</strain>
    </source>
</reference>
<sequence length="206" mass="22805">MEDKGRHQKLTAEGQTGNSCVPQESNPCDEDEDLSLVECEELYGPDKEPLLNKFPELSENPHGLLDGEAALNMVTESNGENITVNTVNHNSSGIEKSPNSSQTGDRIPRKDSASKTGADKQSDGVNSISKKVEAYIKEHIRPLCKSGVITAEQYRWTVAKTTDKVMKYHSKAKNANFLIKEGEKVKKLAEQYIEAAQQKEKSDLQQ</sequence>
<evidence type="ECO:0000256" key="1">
    <source>
        <dbReference type="SAM" id="MobiDB-lite"/>
    </source>
</evidence>
<evidence type="ECO:0000313" key="3">
    <source>
        <dbReference type="Proteomes" id="UP001064489"/>
    </source>
</evidence>
<reference evidence="2" key="2">
    <citation type="submission" date="2023-02" db="EMBL/GenBank/DDBJ databases">
        <authorList>
            <person name="Swenson N.G."/>
            <person name="Wegrzyn J.L."/>
            <person name="Mcevoy S.L."/>
        </authorList>
    </citation>
    <scope>NUCLEOTIDE SEQUENCE</scope>
    <source>
        <strain evidence="2">91603</strain>
        <tissue evidence="2">Leaf</tissue>
    </source>
</reference>
<protein>
    <submittedName>
        <fullName evidence="2">Uncharacterized protein</fullName>
    </submittedName>
</protein>
<proteinExistence type="predicted"/>